<dbReference type="InterPro" id="IPR050215">
    <property type="entry name" value="Thiolase-like_sf_Thiolase"/>
</dbReference>
<reference evidence="10" key="1">
    <citation type="submission" date="2017-02" db="EMBL/GenBank/DDBJ databases">
        <authorList>
            <person name="Varghese N."/>
            <person name="Submissions S."/>
        </authorList>
    </citation>
    <scope>NUCLEOTIDE SEQUENCE [LARGE SCALE GENOMIC DNA]</scope>
    <source>
        <strain evidence="10">DSM 22270</strain>
    </source>
</reference>
<dbReference type="FunFam" id="3.40.47.10:FF:000010">
    <property type="entry name" value="Acetyl-CoA acetyltransferase (Thiolase)"/>
    <property type="match status" value="1"/>
</dbReference>
<dbReference type="InterPro" id="IPR020617">
    <property type="entry name" value="Thiolase_C"/>
</dbReference>
<evidence type="ECO:0000259" key="7">
    <source>
        <dbReference type="Pfam" id="PF00108"/>
    </source>
</evidence>
<dbReference type="PROSITE" id="PS00099">
    <property type="entry name" value="THIOLASE_3"/>
    <property type="match status" value="1"/>
</dbReference>
<dbReference type="PROSITE" id="PS00098">
    <property type="entry name" value="THIOLASE_1"/>
    <property type="match status" value="1"/>
</dbReference>
<dbReference type="NCBIfam" id="TIGR01930">
    <property type="entry name" value="AcCoA-C-Actrans"/>
    <property type="match status" value="1"/>
</dbReference>
<dbReference type="Gene3D" id="3.40.47.10">
    <property type="match status" value="1"/>
</dbReference>
<name>A0A1T5GQE9_9BACT</name>
<evidence type="ECO:0000256" key="1">
    <source>
        <dbReference type="ARBA" id="ARBA00010982"/>
    </source>
</evidence>
<proteinExistence type="inferred from homology"/>
<evidence type="ECO:0000256" key="3">
    <source>
        <dbReference type="ARBA" id="ARBA00023315"/>
    </source>
</evidence>
<protein>
    <recommendedName>
        <fullName evidence="4">acetyl-CoA C-acyltransferase</fullName>
        <ecNumber evidence="4">2.3.1.16</ecNumber>
    </recommendedName>
</protein>
<dbReference type="GO" id="GO:0010124">
    <property type="term" value="P:phenylacetate catabolic process"/>
    <property type="evidence" value="ECO:0007669"/>
    <property type="project" value="TreeGrafter"/>
</dbReference>
<organism evidence="9 10">
    <name type="scientific">Dyadobacter psychrophilus</name>
    <dbReference type="NCBI Taxonomy" id="651661"/>
    <lineage>
        <taxon>Bacteria</taxon>
        <taxon>Pseudomonadati</taxon>
        <taxon>Bacteroidota</taxon>
        <taxon>Cytophagia</taxon>
        <taxon>Cytophagales</taxon>
        <taxon>Spirosomataceae</taxon>
        <taxon>Dyadobacter</taxon>
    </lineage>
</organism>
<dbReference type="GO" id="GO:0006635">
    <property type="term" value="P:fatty acid beta-oxidation"/>
    <property type="evidence" value="ECO:0007669"/>
    <property type="project" value="TreeGrafter"/>
</dbReference>
<dbReference type="GO" id="GO:0003988">
    <property type="term" value="F:acetyl-CoA C-acyltransferase activity"/>
    <property type="evidence" value="ECO:0007669"/>
    <property type="project" value="UniProtKB-EC"/>
</dbReference>
<feature type="domain" description="Thiolase N-terminal" evidence="7">
    <location>
        <begin position="23"/>
        <end position="280"/>
    </location>
</feature>
<dbReference type="SUPFAM" id="SSF53901">
    <property type="entry name" value="Thiolase-like"/>
    <property type="match status" value="2"/>
</dbReference>
<dbReference type="PANTHER" id="PTHR43853">
    <property type="entry name" value="3-KETOACYL-COA THIOLASE, PEROXISOMAL"/>
    <property type="match status" value="1"/>
</dbReference>
<gene>
    <name evidence="9" type="ORF">SAMN05660293_04268</name>
</gene>
<evidence type="ECO:0000259" key="8">
    <source>
        <dbReference type="Pfam" id="PF02803"/>
    </source>
</evidence>
<evidence type="ECO:0000313" key="10">
    <source>
        <dbReference type="Proteomes" id="UP000190897"/>
    </source>
</evidence>
<dbReference type="PANTHER" id="PTHR43853:SF21">
    <property type="entry name" value="STEROID 3-KETOACYL-COA THIOLASE"/>
    <property type="match status" value="1"/>
</dbReference>
<sequence>MQAYYSLMLVIYIKLNIRHMNAYIVAGYRTAVGKASRGGFRFTRPDDLGATVIKYLLEKTPGLDPARVDDVIVGNAVPEAEQGMQMGRYVALLALPKNVSGITINRYCGSGVEAIAMASAKIHAGMADCIIAGGTESMSLVPTMGWKTALNYDIAHTNPDYYLSMGLTAEQVAKDFNISREKQDEFAFSSHQKALRAQKEGWFADGIVPVTVKETYFDAASGKKKTKETVISQDEGPRADTTLEALNKLKPVFAAGGTVTAGNSSQTSDGAAFVIVMSEKMVEELNLKPIAKMLSYATAGVDPRIMGIGPVAAIPIALKQAGLKLNDIEQIELNEAFAAQSLAVMQELDINPEIVNPNGGAIALGHALGSTGARLSVQLFNEMERRNQKYGMVTACVGGGQGVAGIFERLN</sequence>
<dbReference type="Pfam" id="PF00108">
    <property type="entry name" value="Thiolase_N"/>
    <property type="match status" value="1"/>
</dbReference>
<feature type="active site" description="Proton acceptor" evidence="5">
    <location>
        <position position="366"/>
    </location>
</feature>
<dbReference type="Proteomes" id="UP000190897">
    <property type="component" value="Unassembled WGS sequence"/>
</dbReference>
<feature type="domain" description="Thiolase C-terminal" evidence="8">
    <location>
        <begin position="287"/>
        <end position="409"/>
    </location>
</feature>
<dbReference type="STRING" id="651661.SAMN05660293_04268"/>
<dbReference type="InterPro" id="IPR020610">
    <property type="entry name" value="Thiolase_AS"/>
</dbReference>
<evidence type="ECO:0000256" key="6">
    <source>
        <dbReference type="RuleBase" id="RU003557"/>
    </source>
</evidence>
<dbReference type="CDD" id="cd00751">
    <property type="entry name" value="thiolase"/>
    <property type="match status" value="1"/>
</dbReference>
<dbReference type="GO" id="GO:0005737">
    <property type="term" value="C:cytoplasm"/>
    <property type="evidence" value="ECO:0007669"/>
    <property type="project" value="UniProtKB-ARBA"/>
</dbReference>
<dbReference type="PIRSF" id="PIRSF000429">
    <property type="entry name" value="Ac-CoA_Ac_transf"/>
    <property type="match status" value="1"/>
</dbReference>
<dbReference type="InterPro" id="IPR016039">
    <property type="entry name" value="Thiolase-like"/>
</dbReference>
<evidence type="ECO:0000256" key="2">
    <source>
        <dbReference type="ARBA" id="ARBA00022679"/>
    </source>
</evidence>
<accession>A0A1T5GQE9</accession>
<comment type="similarity">
    <text evidence="1 6">Belongs to the thiolase-like superfamily. Thiolase family.</text>
</comment>
<dbReference type="EMBL" id="FUZA01000006">
    <property type="protein sequence ID" value="SKC10654.1"/>
    <property type="molecule type" value="Genomic_DNA"/>
</dbReference>
<dbReference type="InterPro" id="IPR020615">
    <property type="entry name" value="Thiolase_acyl_enz_int_AS"/>
</dbReference>
<dbReference type="EC" id="2.3.1.16" evidence="4"/>
<keyword evidence="10" id="KW-1185">Reference proteome</keyword>
<evidence type="ECO:0000256" key="4">
    <source>
        <dbReference type="ARBA" id="ARBA00024073"/>
    </source>
</evidence>
<feature type="active site" description="Proton acceptor" evidence="5">
    <location>
        <position position="396"/>
    </location>
</feature>
<dbReference type="InterPro" id="IPR020616">
    <property type="entry name" value="Thiolase_N"/>
</dbReference>
<feature type="active site" description="Acyl-thioester intermediate" evidence="5">
    <location>
        <position position="108"/>
    </location>
</feature>
<evidence type="ECO:0000256" key="5">
    <source>
        <dbReference type="PIRSR" id="PIRSR000429-1"/>
    </source>
</evidence>
<keyword evidence="3 6" id="KW-0012">Acyltransferase</keyword>
<evidence type="ECO:0000313" key="9">
    <source>
        <dbReference type="EMBL" id="SKC10654.1"/>
    </source>
</evidence>
<dbReference type="AlphaFoldDB" id="A0A1T5GQE9"/>
<dbReference type="InterPro" id="IPR002155">
    <property type="entry name" value="Thiolase"/>
</dbReference>
<keyword evidence="2 6" id="KW-0808">Transferase</keyword>
<dbReference type="Pfam" id="PF02803">
    <property type="entry name" value="Thiolase_C"/>
    <property type="match status" value="1"/>
</dbReference>